<sequence length="286" mass="30290">MVPFVAESGSGQPRCAELRRARQGSRAATTEQPRDWPPRAPFAAVPFPGALTPFSGWDCSGGADSAGVAAEATAAAAAAAEQGSMFSPGQEEHCALNKEPVKYGELVVLGRGTAGSASAGSGIRAGGVRGQRFAYCYGDRHGQPRPEGTELSVTRPGVSRSGQERRCPPPRAPGHGAASLSSLGPGIRPRRCSPSGGELASFTRLDSLSACENHILKIVIIYSRKTAAIRDFIYFLSFLVTFLLFTLNKPGERLRRDYSRVKWAVKGERSGEGRVRGNSGEGATWV</sequence>
<evidence type="ECO:0000256" key="2">
    <source>
        <dbReference type="SAM" id="Phobius"/>
    </source>
</evidence>
<dbReference type="AlphaFoldDB" id="A0AB34H8W5"/>
<comment type="caution">
    <text evidence="3">The sequence shown here is derived from an EMBL/GenBank/DDBJ whole genome shotgun (WGS) entry which is preliminary data.</text>
</comment>
<organism evidence="3 4">
    <name type="scientific">Eschrichtius robustus</name>
    <name type="common">California gray whale</name>
    <name type="synonym">Eschrichtius gibbosus</name>
    <dbReference type="NCBI Taxonomy" id="9764"/>
    <lineage>
        <taxon>Eukaryota</taxon>
        <taxon>Metazoa</taxon>
        <taxon>Chordata</taxon>
        <taxon>Craniata</taxon>
        <taxon>Vertebrata</taxon>
        <taxon>Euteleostomi</taxon>
        <taxon>Mammalia</taxon>
        <taxon>Eutheria</taxon>
        <taxon>Laurasiatheria</taxon>
        <taxon>Artiodactyla</taxon>
        <taxon>Whippomorpha</taxon>
        <taxon>Cetacea</taxon>
        <taxon>Mysticeti</taxon>
        <taxon>Eschrichtiidae</taxon>
        <taxon>Eschrichtius</taxon>
    </lineage>
</organism>
<keyword evidence="2" id="KW-0472">Membrane</keyword>
<gene>
    <name evidence="3" type="ORF">J1605_000434</name>
</gene>
<dbReference type="EMBL" id="JAIQCJ010001624">
    <property type="protein sequence ID" value="KAJ8788378.1"/>
    <property type="molecule type" value="Genomic_DNA"/>
</dbReference>
<feature type="region of interest" description="Disordered" evidence="1">
    <location>
        <begin position="142"/>
        <end position="192"/>
    </location>
</feature>
<evidence type="ECO:0000313" key="4">
    <source>
        <dbReference type="Proteomes" id="UP001159641"/>
    </source>
</evidence>
<name>A0AB34H8W5_ESCRO</name>
<accession>A0AB34H8W5</accession>
<dbReference type="Proteomes" id="UP001159641">
    <property type="component" value="Unassembled WGS sequence"/>
</dbReference>
<proteinExistence type="predicted"/>
<keyword evidence="2" id="KW-1133">Transmembrane helix</keyword>
<protein>
    <submittedName>
        <fullName evidence="3">Uncharacterized protein</fullName>
    </submittedName>
</protein>
<evidence type="ECO:0000313" key="3">
    <source>
        <dbReference type="EMBL" id="KAJ8788378.1"/>
    </source>
</evidence>
<keyword evidence="4" id="KW-1185">Reference proteome</keyword>
<evidence type="ECO:0000256" key="1">
    <source>
        <dbReference type="SAM" id="MobiDB-lite"/>
    </source>
</evidence>
<feature type="region of interest" description="Disordered" evidence="1">
    <location>
        <begin position="1"/>
        <end position="41"/>
    </location>
</feature>
<keyword evidence="2" id="KW-0812">Transmembrane</keyword>
<reference evidence="3 4" key="1">
    <citation type="submission" date="2022-11" db="EMBL/GenBank/DDBJ databases">
        <title>Whole genome sequence of Eschrichtius robustus ER-17-0199.</title>
        <authorList>
            <person name="Bruniche-Olsen A."/>
            <person name="Black A.N."/>
            <person name="Fields C.J."/>
            <person name="Walden K."/>
            <person name="Dewoody J.A."/>
        </authorList>
    </citation>
    <scope>NUCLEOTIDE SEQUENCE [LARGE SCALE GENOMIC DNA]</scope>
    <source>
        <strain evidence="3">ER-17-0199</strain>
        <tissue evidence="3">Blubber</tissue>
    </source>
</reference>
<feature type="transmembrane region" description="Helical" evidence="2">
    <location>
        <begin position="232"/>
        <end position="248"/>
    </location>
</feature>